<dbReference type="GO" id="GO:0030246">
    <property type="term" value="F:carbohydrate binding"/>
    <property type="evidence" value="ECO:0007669"/>
    <property type="project" value="InterPro"/>
</dbReference>
<dbReference type="Pfam" id="PF10566">
    <property type="entry name" value="Glyco_hydro_97"/>
    <property type="match status" value="1"/>
</dbReference>
<dbReference type="PANTHER" id="PTHR35803">
    <property type="entry name" value="GLUCAN 1,4-ALPHA-GLUCOSIDASE SUSB-RELATED"/>
    <property type="match status" value="1"/>
</dbReference>
<dbReference type="AlphaFoldDB" id="A0A9X2F782"/>
<keyword evidence="1" id="KW-0732">Signal</keyword>
<keyword evidence="5" id="KW-0378">Hydrolase</keyword>
<feature type="domain" description="Glycosyl-hydrolase 97 catalytic" evidence="2">
    <location>
        <begin position="321"/>
        <end position="483"/>
    </location>
</feature>
<evidence type="ECO:0000259" key="4">
    <source>
        <dbReference type="Pfam" id="PF14509"/>
    </source>
</evidence>
<evidence type="ECO:0000313" key="5">
    <source>
        <dbReference type="EMBL" id="MCO6043622.1"/>
    </source>
</evidence>
<dbReference type="PANTHER" id="PTHR35803:SF2">
    <property type="entry name" value="RETAINING ALPHA-GALACTOSIDASE"/>
    <property type="match status" value="1"/>
</dbReference>
<evidence type="ECO:0000256" key="1">
    <source>
        <dbReference type="SAM" id="SignalP"/>
    </source>
</evidence>
<dbReference type="Proteomes" id="UP001155241">
    <property type="component" value="Unassembled WGS sequence"/>
</dbReference>
<dbReference type="InterPro" id="IPR017853">
    <property type="entry name" value="GH"/>
</dbReference>
<reference evidence="5" key="1">
    <citation type="submission" date="2022-06" db="EMBL/GenBank/DDBJ databases">
        <title>Aeoliella straminimaris, a novel planctomycete from sediments.</title>
        <authorList>
            <person name="Vitorino I.R."/>
            <person name="Lage O.M."/>
        </authorList>
    </citation>
    <scope>NUCLEOTIDE SEQUENCE</scope>
    <source>
        <strain evidence="5">ICT_H6.2</strain>
    </source>
</reference>
<dbReference type="InterPro" id="IPR014718">
    <property type="entry name" value="GH-type_carb-bd"/>
</dbReference>
<organism evidence="5 6">
    <name type="scientific">Aeoliella straminimaris</name>
    <dbReference type="NCBI Taxonomy" id="2954799"/>
    <lineage>
        <taxon>Bacteria</taxon>
        <taxon>Pseudomonadati</taxon>
        <taxon>Planctomycetota</taxon>
        <taxon>Planctomycetia</taxon>
        <taxon>Pirellulales</taxon>
        <taxon>Lacipirellulaceae</taxon>
        <taxon>Aeoliella</taxon>
    </lineage>
</organism>
<protein>
    <submittedName>
        <fullName evidence="5">Glycoside hydrolase family 97 protein</fullName>
    </submittedName>
</protein>
<dbReference type="Pfam" id="PF14508">
    <property type="entry name" value="GH97_N"/>
    <property type="match status" value="1"/>
</dbReference>
<dbReference type="GO" id="GO:0016787">
    <property type="term" value="F:hydrolase activity"/>
    <property type="evidence" value="ECO:0007669"/>
    <property type="project" value="UniProtKB-KW"/>
</dbReference>
<dbReference type="Gene3D" id="2.70.98.10">
    <property type="match status" value="1"/>
</dbReference>
<evidence type="ECO:0000313" key="6">
    <source>
        <dbReference type="Proteomes" id="UP001155241"/>
    </source>
</evidence>
<keyword evidence="6" id="KW-1185">Reference proteome</keyword>
<accession>A0A9X2F782</accession>
<feature type="signal peptide" evidence="1">
    <location>
        <begin position="1"/>
        <end position="36"/>
    </location>
</feature>
<comment type="caution">
    <text evidence="5">The sequence shown here is derived from an EMBL/GenBank/DDBJ whole genome shotgun (WGS) entry which is preliminary data.</text>
</comment>
<evidence type="ECO:0000259" key="2">
    <source>
        <dbReference type="Pfam" id="PF10566"/>
    </source>
</evidence>
<dbReference type="InterPro" id="IPR029486">
    <property type="entry name" value="GH97_N"/>
</dbReference>
<dbReference type="EMBL" id="JAMXLR010000025">
    <property type="protein sequence ID" value="MCO6043622.1"/>
    <property type="molecule type" value="Genomic_DNA"/>
</dbReference>
<sequence length="682" mass="76105">MLKPCGEMMRNITTVDVRRWLLVWCLQLMAGLPACAEDTEPLTLTSPNGQLQVTFELDEQARPKLIVTKGDAELVQTTLGLELAESGTLAAGLEVTGTKCTSRDREYQIPVGKNSSARDRHEELVVALREQSDPHRELEIELRAFDDGVAFRYRIPQQPSLSDVVLLDELTTFQFRPAARAHLLPLKGYTTPYEAYYLTQGVTEVDPKKLFGVPMLVEDTTAGETEWVALTEADLTDYAGMYVAADQDSPGRFVAKLSPLPGRDDGAKVIGQAPFASPWRVLMVASDVGPLIESDIVFHLSSPSKIADTSWIQPGATTFTWWNHYTLEDVDFEPGVNTATMKHYIDFCAEHGLPYHTLDGLDVTWYGGPIAPIGPTDVTTAVDGLDLPEVLRYAAEKGVKLRLWVHWKALQPQLDKAFEAYEKWGIEGVMIDFMDRDDQEMVRWYHEVAEKAAQHHLTVTWHGAYKPTGMERTWPNVLSYEAALNQEYNKWSEVGTPPTHNLQIAFIRMLAGPLDYHQGGMRNVMPEQHRPNNRMPTVQGTRGHQLAMYVVYQNHLPMLVDYPEAYHGQAGFDFLAKVPTTWDETRVLHAEVDKCLVIARRSGDDWYLGGMTGDKACSLTLPLEFLAGDSHVAKLYLDDSASGLTSLQESEQVVDSTDSLPIAMPRGGGFVAKITPKTAEQE</sequence>
<dbReference type="InterPro" id="IPR029483">
    <property type="entry name" value="GH97_C"/>
</dbReference>
<name>A0A9X2F782_9BACT</name>
<evidence type="ECO:0000259" key="3">
    <source>
        <dbReference type="Pfam" id="PF14508"/>
    </source>
</evidence>
<feature type="domain" description="Glycosyl-hydrolase 97 C-terminal oligomerisation" evidence="4">
    <location>
        <begin position="581"/>
        <end position="674"/>
    </location>
</feature>
<gene>
    <name evidence="5" type="ORF">NG895_06855</name>
</gene>
<feature type="chain" id="PRO_5040760928" evidence="1">
    <location>
        <begin position="37"/>
        <end position="682"/>
    </location>
</feature>
<dbReference type="InterPro" id="IPR019563">
    <property type="entry name" value="GH97_catalytic"/>
</dbReference>
<dbReference type="Gene3D" id="3.20.20.70">
    <property type="entry name" value="Aldolase class I"/>
    <property type="match status" value="1"/>
</dbReference>
<dbReference type="Pfam" id="PF14509">
    <property type="entry name" value="GH97_C"/>
    <property type="match status" value="1"/>
</dbReference>
<dbReference type="InterPro" id="IPR052720">
    <property type="entry name" value="Glycosyl_hydrolase_97"/>
</dbReference>
<dbReference type="SUPFAM" id="SSF51445">
    <property type="entry name" value="(Trans)glycosidases"/>
    <property type="match status" value="1"/>
</dbReference>
<dbReference type="InterPro" id="IPR013785">
    <property type="entry name" value="Aldolase_TIM"/>
</dbReference>
<dbReference type="RefSeq" id="WP_252851729.1">
    <property type="nucleotide sequence ID" value="NZ_JAMXLR010000025.1"/>
</dbReference>
<proteinExistence type="predicted"/>
<feature type="domain" description="Glycosyl-hydrolase 97 N-terminal" evidence="3">
    <location>
        <begin position="44"/>
        <end position="303"/>
    </location>
</feature>